<dbReference type="PANTHER" id="PTHR14859">
    <property type="entry name" value="CALCOFLUOR WHITE HYPERSENSITIVE PROTEIN PRECURSOR"/>
    <property type="match status" value="1"/>
</dbReference>
<dbReference type="GO" id="GO:0006506">
    <property type="term" value="P:GPI anchor biosynthetic process"/>
    <property type="evidence" value="ECO:0007669"/>
    <property type="project" value="TreeGrafter"/>
</dbReference>
<evidence type="ECO:0000313" key="2">
    <source>
        <dbReference type="EMBL" id="OGD88404.1"/>
    </source>
</evidence>
<accession>A0A1F5G9A8</accession>
<dbReference type="SUPFAM" id="SSF56219">
    <property type="entry name" value="DNase I-like"/>
    <property type="match status" value="1"/>
</dbReference>
<dbReference type="Gene3D" id="3.60.10.10">
    <property type="entry name" value="Endonuclease/exonuclease/phosphatase"/>
    <property type="match status" value="1"/>
</dbReference>
<name>A0A1F5G9A8_9BACT</name>
<dbReference type="InterPro" id="IPR036691">
    <property type="entry name" value="Endo/exonu/phosph_ase_sf"/>
</dbReference>
<dbReference type="InterPro" id="IPR005135">
    <property type="entry name" value="Endo/exonuclease/phosphatase"/>
</dbReference>
<dbReference type="PANTHER" id="PTHR14859:SF1">
    <property type="entry name" value="PGAP2-INTERACTING PROTEIN"/>
    <property type="match status" value="1"/>
</dbReference>
<dbReference type="Proteomes" id="UP000178577">
    <property type="component" value="Unassembled WGS sequence"/>
</dbReference>
<feature type="domain" description="Endonuclease/exonuclease/phosphatase" evidence="1">
    <location>
        <begin position="6"/>
        <end position="232"/>
    </location>
</feature>
<evidence type="ECO:0000259" key="1">
    <source>
        <dbReference type="Pfam" id="PF03372"/>
    </source>
</evidence>
<dbReference type="AlphaFoldDB" id="A0A1F5G9A8"/>
<dbReference type="InterPro" id="IPR051916">
    <property type="entry name" value="GPI-anchor_lipid_remodeler"/>
</dbReference>
<organism evidence="2 3">
    <name type="scientific">Candidatus Curtissbacteria bacterium RIFCSPHIGHO2_01_FULL_40_12</name>
    <dbReference type="NCBI Taxonomy" id="1797710"/>
    <lineage>
        <taxon>Bacteria</taxon>
        <taxon>Candidatus Curtissiibacteriota</taxon>
    </lineage>
</organism>
<sequence>MTLGILTYNIQRGCNTQQVYNLDETIKTIRDSGADIVGLNELDNKYHKRSRFDDELEIISKALSMNKVAGPCIIPDEKDESIWYGNALLSRFPMVESYVHRMYVGDNPKAEYDGTHLSEPRSILQAKVDLGKTTLWVICTHLSFDLHNERMKQVKKLEEAILELEGPLVLMGDLNCEPKSEELAVLRKLLDDPSLGKGFVTDPTIGKQIDYILTRGVKVEKIKVIESDASDHLPVFARISF</sequence>
<dbReference type="GO" id="GO:0003824">
    <property type="term" value="F:catalytic activity"/>
    <property type="evidence" value="ECO:0007669"/>
    <property type="project" value="InterPro"/>
</dbReference>
<dbReference type="EMBL" id="MFAY01000040">
    <property type="protein sequence ID" value="OGD88404.1"/>
    <property type="molecule type" value="Genomic_DNA"/>
</dbReference>
<dbReference type="GO" id="GO:0016020">
    <property type="term" value="C:membrane"/>
    <property type="evidence" value="ECO:0007669"/>
    <property type="project" value="GOC"/>
</dbReference>
<dbReference type="Pfam" id="PF03372">
    <property type="entry name" value="Exo_endo_phos"/>
    <property type="match status" value="1"/>
</dbReference>
<evidence type="ECO:0000313" key="3">
    <source>
        <dbReference type="Proteomes" id="UP000178577"/>
    </source>
</evidence>
<gene>
    <name evidence="2" type="ORF">A2693_00825</name>
</gene>
<proteinExistence type="predicted"/>
<comment type="caution">
    <text evidence="2">The sequence shown here is derived from an EMBL/GenBank/DDBJ whole genome shotgun (WGS) entry which is preliminary data.</text>
</comment>
<reference evidence="2 3" key="1">
    <citation type="journal article" date="2016" name="Nat. Commun.">
        <title>Thousands of microbial genomes shed light on interconnected biogeochemical processes in an aquifer system.</title>
        <authorList>
            <person name="Anantharaman K."/>
            <person name="Brown C.T."/>
            <person name="Hug L.A."/>
            <person name="Sharon I."/>
            <person name="Castelle C.J."/>
            <person name="Probst A.J."/>
            <person name="Thomas B.C."/>
            <person name="Singh A."/>
            <person name="Wilkins M.J."/>
            <person name="Karaoz U."/>
            <person name="Brodie E.L."/>
            <person name="Williams K.H."/>
            <person name="Hubbard S.S."/>
            <person name="Banfield J.F."/>
        </authorList>
    </citation>
    <scope>NUCLEOTIDE SEQUENCE [LARGE SCALE GENOMIC DNA]</scope>
</reference>
<protein>
    <recommendedName>
        <fullName evidence="1">Endonuclease/exonuclease/phosphatase domain-containing protein</fullName>
    </recommendedName>
</protein>